<protein>
    <submittedName>
        <fullName evidence="2">Uncharacterized protein</fullName>
    </submittedName>
</protein>
<dbReference type="EMBL" id="BAAAZA010000007">
    <property type="protein sequence ID" value="GAA3863140.1"/>
    <property type="molecule type" value="Genomic_DNA"/>
</dbReference>
<evidence type="ECO:0000313" key="3">
    <source>
        <dbReference type="Proteomes" id="UP001501563"/>
    </source>
</evidence>
<reference evidence="3" key="1">
    <citation type="journal article" date="2019" name="Int. J. Syst. Evol. Microbiol.">
        <title>The Global Catalogue of Microorganisms (GCM) 10K type strain sequencing project: providing services to taxonomists for standard genome sequencing and annotation.</title>
        <authorList>
            <consortium name="The Broad Institute Genomics Platform"/>
            <consortium name="The Broad Institute Genome Sequencing Center for Infectious Disease"/>
            <person name="Wu L."/>
            <person name="Ma J."/>
        </authorList>
    </citation>
    <scope>NUCLEOTIDE SEQUENCE [LARGE SCALE GENOMIC DNA]</scope>
    <source>
        <strain evidence="3">JCM 16578</strain>
    </source>
</reference>
<comment type="caution">
    <text evidence="2">The sequence shown here is derived from an EMBL/GenBank/DDBJ whole genome shotgun (WGS) entry which is preliminary data.</text>
</comment>
<sequence length="101" mass="11059">MKRWANEGPNGPHPMTPALQVEIRTELSQARVRMVMGVVLALLGVGVTVWTFVSGEGRIVILGGGLALGFVVFLTGYFWDMRIRGYLSRHGVSMEAVKSDL</sequence>
<evidence type="ECO:0000256" key="1">
    <source>
        <dbReference type="SAM" id="Phobius"/>
    </source>
</evidence>
<keyword evidence="1" id="KW-0812">Transmembrane</keyword>
<keyword evidence="1" id="KW-1133">Transmembrane helix</keyword>
<feature type="transmembrane region" description="Helical" evidence="1">
    <location>
        <begin position="59"/>
        <end position="79"/>
    </location>
</feature>
<proteinExistence type="predicted"/>
<keyword evidence="3" id="KW-1185">Reference proteome</keyword>
<accession>A0ABP7K2G2</accession>
<name>A0ABP7K2G2_9ACTN</name>
<feature type="transmembrane region" description="Helical" evidence="1">
    <location>
        <begin position="34"/>
        <end position="53"/>
    </location>
</feature>
<dbReference type="Proteomes" id="UP001501563">
    <property type="component" value="Unassembled WGS sequence"/>
</dbReference>
<keyword evidence="1" id="KW-0472">Membrane</keyword>
<organism evidence="2 3">
    <name type="scientific">Streptomyces lannensis</name>
    <dbReference type="NCBI Taxonomy" id="766498"/>
    <lineage>
        <taxon>Bacteria</taxon>
        <taxon>Bacillati</taxon>
        <taxon>Actinomycetota</taxon>
        <taxon>Actinomycetes</taxon>
        <taxon>Kitasatosporales</taxon>
        <taxon>Streptomycetaceae</taxon>
        <taxon>Streptomyces</taxon>
    </lineage>
</organism>
<evidence type="ECO:0000313" key="2">
    <source>
        <dbReference type="EMBL" id="GAA3863140.1"/>
    </source>
</evidence>
<gene>
    <name evidence="2" type="ORF">GCM10022207_28780</name>
</gene>